<dbReference type="Proteomes" id="UP000008065">
    <property type="component" value="Unassembled WGS sequence"/>
</dbReference>
<organism evidence="2 3">
    <name type="scientific">Neurospora tetrasperma (strain FGSC 2508 / ATCC MYA-4615 / P0657)</name>
    <dbReference type="NCBI Taxonomy" id="510951"/>
    <lineage>
        <taxon>Eukaryota</taxon>
        <taxon>Fungi</taxon>
        <taxon>Dikarya</taxon>
        <taxon>Ascomycota</taxon>
        <taxon>Pezizomycotina</taxon>
        <taxon>Sordariomycetes</taxon>
        <taxon>Sordariomycetidae</taxon>
        <taxon>Sordariales</taxon>
        <taxon>Sordariaceae</taxon>
        <taxon>Neurospora</taxon>
    </lineage>
</organism>
<evidence type="ECO:0008006" key="4">
    <source>
        <dbReference type="Google" id="ProtNLM"/>
    </source>
</evidence>
<evidence type="ECO:0000313" key="3">
    <source>
        <dbReference type="Proteomes" id="UP000008065"/>
    </source>
</evidence>
<dbReference type="AlphaFoldDB" id="F8MND4"/>
<dbReference type="KEGG" id="nte:NEUTE1DRAFT138312"/>
<sequence>MKFILTVAALTVAALTGAALGGLVAIPVDLSKYNLSNCTKAYLPYTANKMTGFEVNEERKYAYCVVTTRNSTFFDYKCLCRGGDGEGSAIIDAALLDGAVWLECGWDYSFNVVFPETRNFCRTLLNEDAATDHGQLLERYVPT</sequence>
<dbReference type="VEuPathDB" id="FungiDB:NEUTE1DRAFT_138312"/>
<gene>
    <name evidence="2" type="ORF">NEUTE1DRAFT_138312</name>
</gene>
<feature type="chain" id="PRO_5003375046" description="Cyanovirin-N domain-containing protein" evidence="1">
    <location>
        <begin position="22"/>
        <end position="143"/>
    </location>
</feature>
<proteinExistence type="predicted"/>
<protein>
    <recommendedName>
        <fullName evidence="4">Cyanovirin-N domain-containing protein</fullName>
    </recommendedName>
</protein>
<reference evidence="3" key="1">
    <citation type="journal article" date="2011" name="Genetics">
        <title>Massive changes in genome architecture accompany the transition to self-fertility in the filamentous fungus Neurospora tetrasperma.</title>
        <authorList>
            <person name="Ellison C.E."/>
            <person name="Stajich J.E."/>
            <person name="Jacobson D.J."/>
            <person name="Natvig D.O."/>
            <person name="Lapidus A."/>
            <person name="Foster B."/>
            <person name="Aerts A."/>
            <person name="Riley R."/>
            <person name="Lindquist E.A."/>
            <person name="Grigoriev I.V."/>
            <person name="Taylor J.W."/>
        </authorList>
    </citation>
    <scope>NUCLEOTIDE SEQUENCE [LARGE SCALE GENOMIC DNA]</scope>
    <source>
        <strain evidence="3">FGSC 2508 / P0657</strain>
    </source>
</reference>
<keyword evidence="3" id="KW-1185">Reference proteome</keyword>
<evidence type="ECO:0000313" key="2">
    <source>
        <dbReference type="EMBL" id="EGO56109.1"/>
    </source>
</evidence>
<accession>F8MND4</accession>
<evidence type="ECO:0000256" key="1">
    <source>
        <dbReference type="SAM" id="SignalP"/>
    </source>
</evidence>
<name>F8MND4_NEUT8</name>
<dbReference type="OrthoDB" id="4568094at2759"/>
<dbReference type="EMBL" id="GL891305">
    <property type="protein sequence ID" value="EGO56109.1"/>
    <property type="molecule type" value="Genomic_DNA"/>
</dbReference>
<dbReference type="RefSeq" id="XP_009851748.1">
    <property type="nucleotide sequence ID" value="XM_009853446.1"/>
</dbReference>
<keyword evidence="1" id="KW-0732">Signal</keyword>
<dbReference type="HOGENOM" id="CLU_1806716_0_0_1"/>
<dbReference type="GeneID" id="20826046"/>
<feature type="signal peptide" evidence="1">
    <location>
        <begin position="1"/>
        <end position="21"/>
    </location>
</feature>